<dbReference type="InterPro" id="IPR011050">
    <property type="entry name" value="Pectin_lyase_fold/virulence"/>
</dbReference>
<name>A0ABV5GBU9_9FLAO</name>
<evidence type="ECO:0000313" key="1">
    <source>
        <dbReference type="EMBL" id="MFB9088591.1"/>
    </source>
</evidence>
<dbReference type="EMBL" id="JBHMFB010000009">
    <property type="protein sequence ID" value="MFB9088591.1"/>
    <property type="molecule type" value="Genomic_DNA"/>
</dbReference>
<comment type="caution">
    <text evidence="1">The sequence shown here is derived from an EMBL/GenBank/DDBJ whole genome shotgun (WGS) entry which is preliminary data.</text>
</comment>
<evidence type="ECO:0000313" key="2">
    <source>
        <dbReference type="Proteomes" id="UP001589576"/>
    </source>
</evidence>
<accession>A0ABV5GBU9</accession>
<reference evidence="1 2" key="1">
    <citation type="submission" date="2024-09" db="EMBL/GenBank/DDBJ databases">
        <authorList>
            <person name="Sun Q."/>
            <person name="Mori K."/>
        </authorList>
    </citation>
    <scope>NUCLEOTIDE SEQUENCE [LARGE SCALE GENOMIC DNA]</scope>
    <source>
        <strain evidence="1 2">CECT 8460</strain>
    </source>
</reference>
<organism evidence="1 2">
    <name type="scientific">Flavobacterium paronense</name>
    <dbReference type="NCBI Taxonomy" id="1392775"/>
    <lineage>
        <taxon>Bacteria</taxon>
        <taxon>Pseudomonadati</taxon>
        <taxon>Bacteroidota</taxon>
        <taxon>Flavobacteriia</taxon>
        <taxon>Flavobacteriales</taxon>
        <taxon>Flavobacteriaceae</taxon>
        <taxon>Flavobacterium</taxon>
    </lineage>
</organism>
<dbReference type="Proteomes" id="UP001589576">
    <property type="component" value="Unassembled WGS sequence"/>
</dbReference>
<dbReference type="PROSITE" id="PS51257">
    <property type="entry name" value="PROKAR_LIPOPROTEIN"/>
    <property type="match status" value="1"/>
</dbReference>
<protein>
    <recommendedName>
        <fullName evidence="3">Right handed beta helix domain-containing protein</fullName>
    </recommendedName>
</protein>
<proteinExistence type="predicted"/>
<sequence length="512" mass="56486">MRKLIILFFVGLAITVSSCRQDFVFEKSNGKLSFSKDTIYLDTVFTNIGSSTYTLKVYNKSSKDIKIPTIRLAKGVGTKYRITVDGMTGDENRVFHDVELLAKDSMYIFIETTAGIGDANPSDFLYTDQIEFDSGANLQKVELVTLIQDAYFIFPNKQNGITESIPIGFNDDGTILETNGRNLSHNHLDNGDEYLFKTDKPYVVYGYASVPNGETLTIPAGARVHFHADSGLVVQQGGTLHVNGTASATDALENEVIFEGDRLEPDFSSVPGQWGTVYLRQGSGTNNHRIKNLTIKNAVIGLLIEPNIGAPIAIENTQIYDCSNYGIFSSNSRIDGKKIVINTCGQFCLATVYGGDYNFTNCTFNNNWSSSKQLAVYVADYFKDTDTEFFPLQANFTNCIIYGSNTNELILNKKGTIFNSSFQNCLVKLNVSSGSIILTNILYDAIRLEQNGNLVNKKPDFFDISKNKLVIGEDSFAKGTGIDAGIPFDILGNPRVSPFDIGAYNWITFPSN</sequence>
<dbReference type="SUPFAM" id="SSF51126">
    <property type="entry name" value="Pectin lyase-like"/>
    <property type="match status" value="1"/>
</dbReference>
<keyword evidence="2" id="KW-1185">Reference proteome</keyword>
<dbReference type="RefSeq" id="WP_290285912.1">
    <property type="nucleotide sequence ID" value="NZ_JAUFQN010000019.1"/>
</dbReference>
<gene>
    <name evidence="1" type="ORF">ACFFUU_03150</name>
</gene>
<evidence type="ECO:0008006" key="3">
    <source>
        <dbReference type="Google" id="ProtNLM"/>
    </source>
</evidence>